<feature type="compositionally biased region" description="Polar residues" evidence="10">
    <location>
        <begin position="933"/>
        <end position="942"/>
    </location>
</feature>
<feature type="compositionally biased region" description="Low complexity" evidence="10">
    <location>
        <begin position="870"/>
        <end position="899"/>
    </location>
</feature>
<feature type="domain" description="SRCR" evidence="11">
    <location>
        <begin position="532"/>
        <end position="631"/>
    </location>
</feature>
<gene>
    <name evidence="12" type="ORF">LOTGIDRAFT_235293</name>
</gene>
<evidence type="ECO:0000256" key="6">
    <source>
        <dbReference type="ARBA" id="ARBA00023136"/>
    </source>
</evidence>
<feature type="domain" description="SRCR" evidence="11">
    <location>
        <begin position="429"/>
        <end position="529"/>
    </location>
</feature>
<dbReference type="PRINTS" id="PR00258">
    <property type="entry name" value="SPERACTRCPTR"/>
</dbReference>
<feature type="disulfide bond" evidence="9">
    <location>
        <begin position="68"/>
        <end position="78"/>
    </location>
</feature>
<evidence type="ECO:0000256" key="9">
    <source>
        <dbReference type="PROSITE-ProRule" id="PRU00196"/>
    </source>
</evidence>
<feature type="disulfide bond" evidence="9">
    <location>
        <begin position="175"/>
        <end position="185"/>
    </location>
</feature>
<evidence type="ECO:0000256" key="5">
    <source>
        <dbReference type="ARBA" id="ARBA00022989"/>
    </source>
</evidence>
<proteinExistence type="predicted"/>
<protein>
    <recommendedName>
        <fullName evidence="11">SRCR domain-containing protein</fullName>
    </recommendedName>
</protein>
<feature type="disulfide bond" evidence="9">
    <location>
        <begin position="499"/>
        <end position="509"/>
    </location>
</feature>
<dbReference type="SUPFAM" id="SSF56487">
    <property type="entry name" value="SRCR-like"/>
    <property type="match status" value="8"/>
</dbReference>
<keyword evidence="8" id="KW-0325">Glycoprotein</keyword>
<feature type="domain" description="SRCR" evidence="11">
    <location>
        <begin position="742"/>
        <end position="837"/>
    </location>
</feature>
<feature type="disulfide bond" evidence="9">
    <location>
        <begin position="599"/>
        <end position="609"/>
    </location>
</feature>
<evidence type="ECO:0000256" key="8">
    <source>
        <dbReference type="ARBA" id="ARBA00023180"/>
    </source>
</evidence>
<dbReference type="PROSITE" id="PS00420">
    <property type="entry name" value="SRCR_1"/>
    <property type="match status" value="1"/>
</dbReference>
<feature type="disulfide bond" evidence="9">
    <location>
        <begin position="810"/>
        <end position="820"/>
    </location>
</feature>
<evidence type="ECO:0000313" key="13">
    <source>
        <dbReference type="Proteomes" id="UP000030746"/>
    </source>
</evidence>
<evidence type="ECO:0000256" key="1">
    <source>
        <dbReference type="ARBA" id="ARBA00004167"/>
    </source>
</evidence>
<evidence type="ECO:0000256" key="4">
    <source>
        <dbReference type="ARBA" id="ARBA00022737"/>
    </source>
</evidence>
<feature type="disulfide bond" evidence="9">
    <location>
        <begin position="704"/>
        <end position="714"/>
    </location>
</feature>
<feature type="disulfide bond" evidence="9">
    <location>
        <begin position="467"/>
        <end position="528"/>
    </location>
</feature>
<dbReference type="PROSITE" id="PS50287">
    <property type="entry name" value="SRCR_2"/>
    <property type="match status" value="8"/>
</dbReference>
<dbReference type="PANTHER" id="PTHR19331">
    <property type="entry name" value="SCAVENGER RECEPTOR DOMAIN-CONTAINING"/>
    <property type="match status" value="1"/>
</dbReference>
<feature type="compositionally biased region" description="Low complexity" evidence="10">
    <location>
        <begin position="907"/>
        <end position="932"/>
    </location>
</feature>
<comment type="caution">
    <text evidence="9">Lacks conserved residue(s) required for the propagation of feature annotation.</text>
</comment>
<dbReference type="Gene3D" id="3.10.250.10">
    <property type="entry name" value="SRCR-like domain"/>
    <property type="match status" value="8"/>
</dbReference>
<evidence type="ECO:0000256" key="3">
    <source>
        <dbReference type="ARBA" id="ARBA00022729"/>
    </source>
</evidence>
<evidence type="ECO:0000256" key="10">
    <source>
        <dbReference type="SAM" id="MobiDB-lite"/>
    </source>
</evidence>
<keyword evidence="5" id="KW-1133">Transmembrane helix</keyword>
<feature type="disulfide bond" evidence="9">
    <location>
        <begin position="386"/>
        <end position="396"/>
    </location>
</feature>
<feature type="domain" description="SRCR" evidence="11">
    <location>
        <begin position="1"/>
        <end position="103"/>
    </location>
</feature>
<feature type="domain" description="SRCR" evidence="11">
    <location>
        <begin position="316"/>
        <end position="426"/>
    </location>
</feature>
<feature type="disulfide bond" evidence="9">
    <location>
        <begin position="277"/>
        <end position="287"/>
    </location>
</feature>
<reference evidence="12 13" key="1">
    <citation type="journal article" date="2013" name="Nature">
        <title>Insights into bilaterian evolution from three spiralian genomes.</title>
        <authorList>
            <person name="Simakov O."/>
            <person name="Marletaz F."/>
            <person name="Cho S.J."/>
            <person name="Edsinger-Gonzales E."/>
            <person name="Havlak P."/>
            <person name="Hellsten U."/>
            <person name="Kuo D.H."/>
            <person name="Larsson T."/>
            <person name="Lv J."/>
            <person name="Arendt D."/>
            <person name="Savage R."/>
            <person name="Osoegawa K."/>
            <person name="de Jong P."/>
            <person name="Grimwood J."/>
            <person name="Chapman J.A."/>
            <person name="Shapiro H."/>
            <person name="Aerts A."/>
            <person name="Otillar R.P."/>
            <person name="Terry A.Y."/>
            <person name="Boore J.L."/>
            <person name="Grigoriev I.V."/>
            <person name="Lindberg D.R."/>
            <person name="Seaver E.C."/>
            <person name="Weisblat D.A."/>
            <person name="Putnam N.H."/>
            <person name="Rokhsar D.S."/>
        </authorList>
    </citation>
    <scope>NUCLEOTIDE SEQUENCE [LARGE SCALE GENOMIC DNA]</scope>
</reference>
<dbReference type="OrthoDB" id="6162869at2759"/>
<sequence>MRLVGGQEPNSGRVEVRRANKWGWFCDEGFYSSKVSIICNQLGYKSGDMYSIDVNETNPFMWRTNLHCHGSEPFIDACDNQHWSYENFYSSWCQSNPPTVFCYGDVKLHTGLYNKTGVLKVYMDENYYSLCADDFSIQNAEVVCRQLGFSTNAVRILPSSSFQQQGMTSGMKYSCSGTESNLADCPSSNDTCSSDRNQVVLSCSDGASQGSDGDIQIDSNGYVTILYYGIWGKICGLAWDNNAAKVACKQMGYETGMAHKKYIHQSDKPLWVDTVDCNGSEKAIKDCQITTELNSTCSNAAAAYAYCYNSSTEPTYSIIGSNVTSSNSGYVETVREGERGYVCESDGYHNYEADTVCRSLGYVEGEKYPMGQLPFTAAFWKNSFFCSNKEPLLHLCATSQWSYLTHTNDSYDREWCRRFPLSVFCYNKVRLHSMYRNSSGLVLQNKDNRKYRYCADNVDLNTASILCRQIGFDHARVILPGYAYDHLDYYTMGYHNLSCPSGAVKLDECTVDFDVNGTCDSGALALGCNGGNSMPDGVTRILKDGTVEVSKHGVWGTISSLNWDDVDAKVVCKENGFESGVSLVRFSRERPRWMYDVNCTGTESKLVSCSYENIGYTETGIYTANAAVFCYAPSEVGTYELENGNYGRLLLTREGKTGYVCDPDYVARSDLITACKTLGYESGDVYPSPALPYGHLFWMADFSCESDSPILESCMKSGWTNKTDAWSCRDHNTFSVYCYGRVRLHVAYRNNTGILLITNKQEKYSICSEGFDMVSANVSCKEMGFVGVRRILPSYIFTNYHTTKYSNFQCNGNEASLMDCPHEEHGCNGSFVVVECDDSGLPPFSNYTAATPNYNNYNYTPPYNNWNNTNGYTPSYNNSDSTTDNNYVSDRNSSNSNSSVPPGGMTSGNNTDGGVTGSSNSNGNNTESGVTNPPSTTGNNAVVTDPTGSSGSNTTINSDGDTANPNSPKPAVPTKTSGNSGDTGSNPSNPSDSNDDSNAGKKSSAAFISIVRSCILLTIVVAIIGHF</sequence>
<dbReference type="GO" id="GO:0016020">
    <property type="term" value="C:membrane"/>
    <property type="evidence" value="ECO:0007669"/>
    <property type="project" value="UniProtKB-SubCell"/>
</dbReference>
<evidence type="ECO:0000256" key="2">
    <source>
        <dbReference type="ARBA" id="ARBA00022692"/>
    </source>
</evidence>
<feature type="domain" description="SRCR" evidence="11">
    <location>
        <begin position="106"/>
        <end position="204"/>
    </location>
</feature>
<accession>V4BDJ1</accession>
<keyword evidence="4" id="KW-0677">Repeat</keyword>
<dbReference type="AlphaFoldDB" id="V4BDJ1"/>
<evidence type="ECO:0000313" key="12">
    <source>
        <dbReference type="EMBL" id="ESO86689.1"/>
    </source>
</evidence>
<feature type="domain" description="SRCR" evidence="11">
    <location>
        <begin position="208"/>
        <end position="308"/>
    </location>
</feature>
<dbReference type="RefSeq" id="XP_009062667.1">
    <property type="nucleotide sequence ID" value="XM_009064419.1"/>
</dbReference>
<keyword evidence="13" id="KW-1185">Reference proteome</keyword>
<evidence type="ECO:0000256" key="7">
    <source>
        <dbReference type="ARBA" id="ARBA00023157"/>
    </source>
</evidence>
<feature type="domain" description="SRCR" evidence="11">
    <location>
        <begin position="647"/>
        <end position="739"/>
    </location>
</feature>
<dbReference type="SMART" id="SM00202">
    <property type="entry name" value="SR"/>
    <property type="match status" value="8"/>
</dbReference>
<keyword evidence="3" id="KW-0732">Signal</keyword>
<dbReference type="InterPro" id="IPR036772">
    <property type="entry name" value="SRCR-like_dom_sf"/>
</dbReference>
<dbReference type="Pfam" id="PF00530">
    <property type="entry name" value="SRCR"/>
    <property type="match status" value="7"/>
</dbReference>
<dbReference type="GeneID" id="20249807"/>
<name>V4BDJ1_LOTGI</name>
<feature type="compositionally biased region" description="Polar residues" evidence="10">
    <location>
        <begin position="974"/>
        <end position="984"/>
    </location>
</feature>
<dbReference type="CTD" id="20249807"/>
<dbReference type="Proteomes" id="UP000030746">
    <property type="component" value="Unassembled WGS sequence"/>
</dbReference>
<keyword evidence="6" id="KW-0472">Membrane</keyword>
<comment type="subcellular location">
    <subcellularLocation>
        <location evidence="1">Membrane</location>
        <topology evidence="1">Single-pass membrane protein</topology>
    </subcellularLocation>
</comment>
<keyword evidence="2" id="KW-0812">Transmembrane</keyword>
<evidence type="ECO:0000259" key="11">
    <source>
        <dbReference type="PROSITE" id="PS50287"/>
    </source>
</evidence>
<dbReference type="FunFam" id="3.10.250.10:FF:000016">
    <property type="entry name" value="Scavenger receptor cysteine-rich protein type 12"/>
    <property type="match status" value="2"/>
</dbReference>
<dbReference type="EMBL" id="KB203019">
    <property type="protein sequence ID" value="ESO86689.1"/>
    <property type="molecule type" value="Genomic_DNA"/>
</dbReference>
<keyword evidence="7 9" id="KW-1015">Disulfide bond</keyword>
<dbReference type="HOGENOM" id="CLU_294984_0_0_1"/>
<organism evidence="12 13">
    <name type="scientific">Lottia gigantea</name>
    <name type="common">Giant owl limpet</name>
    <dbReference type="NCBI Taxonomy" id="225164"/>
    <lineage>
        <taxon>Eukaryota</taxon>
        <taxon>Metazoa</taxon>
        <taxon>Spiralia</taxon>
        <taxon>Lophotrochozoa</taxon>
        <taxon>Mollusca</taxon>
        <taxon>Gastropoda</taxon>
        <taxon>Patellogastropoda</taxon>
        <taxon>Lottioidea</taxon>
        <taxon>Lottiidae</taxon>
        <taxon>Lottia</taxon>
    </lineage>
</organism>
<dbReference type="OMA" id="FTICEHQ"/>
<dbReference type="KEGG" id="lgi:LOTGIDRAFT_235293"/>
<feature type="compositionally biased region" description="Low complexity" evidence="10">
    <location>
        <begin position="947"/>
        <end position="958"/>
    </location>
</feature>
<feature type="region of interest" description="Disordered" evidence="10">
    <location>
        <begin position="870"/>
        <end position="1001"/>
    </location>
</feature>
<dbReference type="InterPro" id="IPR001190">
    <property type="entry name" value="SRCR"/>
</dbReference>